<protein>
    <submittedName>
        <fullName evidence="1">Uncharacterized protein</fullName>
    </submittedName>
</protein>
<comment type="caution">
    <text evidence="1">The sequence shown here is derived from an EMBL/GenBank/DDBJ whole genome shotgun (WGS) entry which is preliminary data.</text>
</comment>
<dbReference type="Proteomes" id="UP000265520">
    <property type="component" value="Unassembled WGS sequence"/>
</dbReference>
<accession>A0A392W1L7</accession>
<reference evidence="1 2" key="1">
    <citation type="journal article" date="2018" name="Front. Plant Sci.">
        <title>Red Clover (Trifolium pratense) and Zigzag Clover (T. medium) - A Picture of Genomic Similarities and Differences.</title>
        <authorList>
            <person name="Dluhosova J."/>
            <person name="Istvanek J."/>
            <person name="Nedelnik J."/>
            <person name="Repkova J."/>
        </authorList>
    </citation>
    <scope>NUCLEOTIDE SEQUENCE [LARGE SCALE GENOMIC DNA]</scope>
    <source>
        <strain evidence="2">cv. 10/8</strain>
        <tissue evidence="1">Leaf</tissue>
    </source>
</reference>
<dbReference type="EMBL" id="LXQA011333694">
    <property type="protein sequence ID" value="MCI93613.1"/>
    <property type="molecule type" value="Genomic_DNA"/>
</dbReference>
<feature type="non-terminal residue" evidence="1">
    <location>
        <position position="34"/>
    </location>
</feature>
<proteinExistence type="predicted"/>
<evidence type="ECO:0000313" key="2">
    <source>
        <dbReference type="Proteomes" id="UP000265520"/>
    </source>
</evidence>
<sequence>MGASMASSREEEDEGRLKTMTWRRIIGSLPSLNH</sequence>
<name>A0A392W1L7_9FABA</name>
<evidence type="ECO:0000313" key="1">
    <source>
        <dbReference type="EMBL" id="MCI93613.1"/>
    </source>
</evidence>
<keyword evidence="2" id="KW-1185">Reference proteome</keyword>
<dbReference type="AlphaFoldDB" id="A0A392W1L7"/>
<organism evidence="1 2">
    <name type="scientific">Trifolium medium</name>
    <dbReference type="NCBI Taxonomy" id="97028"/>
    <lineage>
        <taxon>Eukaryota</taxon>
        <taxon>Viridiplantae</taxon>
        <taxon>Streptophyta</taxon>
        <taxon>Embryophyta</taxon>
        <taxon>Tracheophyta</taxon>
        <taxon>Spermatophyta</taxon>
        <taxon>Magnoliopsida</taxon>
        <taxon>eudicotyledons</taxon>
        <taxon>Gunneridae</taxon>
        <taxon>Pentapetalae</taxon>
        <taxon>rosids</taxon>
        <taxon>fabids</taxon>
        <taxon>Fabales</taxon>
        <taxon>Fabaceae</taxon>
        <taxon>Papilionoideae</taxon>
        <taxon>50 kb inversion clade</taxon>
        <taxon>NPAAA clade</taxon>
        <taxon>Hologalegina</taxon>
        <taxon>IRL clade</taxon>
        <taxon>Trifolieae</taxon>
        <taxon>Trifolium</taxon>
    </lineage>
</organism>